<dbReference type="EMBL" id="QGTX01000001">
    <property type="protein sequence ID" value="PWW24717.1"/>
    <property type="molecule type" value="Genomic_DNA"/>
</dbReference>
<accession>A0A317QPC2</accession>
<feature type="transmembrane region" description="Helical" evidence="2">
    <location>
        <begin position="101"/>
        <end position="119"/>
    </location>
</feature>
<sequence length="317" mass="34401">MDGSTTHAAEESVPGRAPTTTGHPGPVLQTCVLLTVTALTYALVSVGAGRTSVLSTREWFVWRFAASLGVGLAWLMALRSVRDLRPAARRVGTRLTGRDRLGYALVTAVLVLGVFLFLYNAGQMDRTWQIAHMEGRLAGVVLAVGVTGVPWVYLLLTTSATLGRWEPHHRLAGLLESWDVLVRCLTVFAVLVVISLVPTGALRALWLAQRGDTDRLADQFPASDVLLYGAFFTVVLAAITLPVVAAWRTEARRLVAHVYPVTTVEDLTDDWDKGRKRLEEVLHLDKGILRNPLTAFTVFTPLLTSVLAGFVPGLAAS</sequence>
<feature type="transmembrane region" description="Helical" evidence="2">
    <location>
        <begin position="60"/>
        <end position="81"/>
    </location>
</feature>
<evidence type="ECO:0000256" key="2">
    <source>
        <dbReference type="SAM" id="Phobius"/>
    </source>
</evidence>
<feature type="transmembrane region" description="Helical" evidence="2">
    <location>
        <begin position="180"/>
        <end position="205"/>
    </location>
</feature>
<dbReference type="Proteomes" id="UP000246661">
    <property type="component" value="Unassembled WGS sequence"/>
</dbReference>
<feature type="transmembrane region" description="Helical" evidence="2">
    <location>
        <begin position="293"/>
        <end position="315"/>
    </location>
</feature>
<feature type="transmembrane region" description="Helical" evidence="2">
    <location>
        <begin position="225"/>
        <end position="247"/>
    </location>
</feature>
<keyword evidence="2" id="KW-1133">Transmembrane helix</keyword>
<keyword evidence="2" id="KW-0812">Transmembrane</keyword>
<feature type="transmembrane region" description="Helical" evidence="2">
    <location>
        <begin position="140"/>
        <end position="160"/>
    </location>
</feature>
<keyword evidence="2" id="KW-0472">Membrane</keyword>
<evidence type="ECO:0000256" key="1">
    <source>
        <dbReference type="SAM" id="MobiDB-lite"/>
    </source>
</evidence>
<keyword evidence="4" id="KW-1185">Reference proteome</keyword>
<feature type="region of interest" description="Disordered" evidence="1">
    <location>
        <begin position="1"/>
        <end position="22"/>
    </location>
</feature>
<proteinExistence type="predicted"/>
<dbReference type="AlphaFoldDB" id="A0A317QPC2"/>
<name>A0A317QPC2_9ACTN</name>
<organism evidence="3 4">
    <name type="scientific">Geodermatophilus normandii</name>
    <dbReference type="NCBI Taxonomy" id="1137989"/>
    <lineage>
        <taxon>Bacteria</taxon>
        <taxon>Bacillati</taxon>
        <taxon>Actinomycetota</taxon>
        <taxon>Actinomycetes</taxon>
        <taxon>Geodermatophilales</taxon>
        <taxon>Geodermatophilaceae</taxon>
        <taxon>Geodermatophilus</taxon>
    </lineage>
</organism>
<evidence type="ECO:0000313" key="4">
    <source>
        <dbReference type="Proteomes" id="UP000246661"/>
    </source>
</evidence>
<gene>
    <name evidence="3" type="ORF">JD79_03906</name>
</gene>
<evidence type="ECO:0000313" key="3">
    <source>
        <dbReference type="EMBL" id="PWW24717.1"/>
    </source>
</evidence>
<feature type="transmembrane region" description="Helical" evidence="2">
    <location>
        <begin position="27"/>
        <end position="48"/>
    </location>
</feature>
<comment type="caution">
    <text evidence="3">The sequence shown here is derived from an EMBL/GenBank/DDBJ whole genome shotgun (WGS) entry which is preliminary data.</text>
</comment>
<reference evidence="4" key="1">
    <citation type="submission" date="2018-05" db="EMBL/GenBank/DDBJ databases">
        <authorList>
            <person name="Klenk H.-P."/>
            <person name="Huntemann M."/>
            <person name="Clum A."/>
            <person name="Pillay M."/>
            <person name="Palaniappan K."/>
            <person name="Varghese N."/>
            <person name="Mikhailova N."/>
            <person name="Stamatis D."/>
            <person name="Reddy T."/>
            <person name="Daum C."/>
            <person name="Shapiro N."/>
            <person name="Ivanova N."/>
            <person name="Kyrpides N."/>
            <person name="Woyke T."/>
        </authorList>
    </citation>
    <scope>NUCLEOTIDE SEQUENCE [LARGE SCALE GENOMIC DNA]</scope>
    <source>
        <strain evidence="4">DSM 45417</strain>
    </source>
</reference>
<protein>
    <submittedName>
        <fullName evidence="3">Uncharacterized protein</fullName>
    </submittedName>
</protein>